<dbReference type="RefSeq" id="WP_131830244.1">
    <property type="nucleotide sequence ID" value="NZ_FVGW01000002.1"/>
</dbReference>
<dbReference type="AlphaFoldDB" id="A0A1T8KNL5"/>
<protein>
    <submittedName>
        <fullName evidence="1">Uncharacterized protein</fullName>
    </submittedName>
</protein>
<proteinExistence type="predicted"/>
<evidence type="ECO:0000313" key="2">
    <source>
        <dbReference type="Proteomes" id="UP000190074"/>
    </source>
</evidence>
<dbReference type="EMBL" id="FVGW01000002">
    <property type="protein sequence ID" value="SKL84071.1"/>
    <property type="molecule type" value="Genomic_DNA"/>
</dbReference>
<gene>
    <name evidence="1" type="ORF">SAMEA2259716_01809</name>
</gene>
<sequence length="148" mass="15688">MSSEPLEDACEWVNSAEAAVNAGDLKLALAQIVAAMRLMSTAIAAAAKTEVVEPSVVEPRHSATWQMGYRILDTLRDIRTATNHAVYGFIYISPDDAKAFHALTNPGDLAPAYDPKPGDTASLFGELAMVDGDLMPGVIYIGVKVPGV</sequence>
<reference evidence="1 2" key="1">
    <citation type="submission" date="2016-11" db="EMBL/GenBank/DDBJ databases">
        <authorList>
            <consortium name="Pathogen Informatics"/>
        </authorList>
    </citation>
    <scope>NUCLEOTIDE SEQUENCE [LARGE SCALE GENOMIC DNA]</scope>
    <source>
        <strain evidence="1 2">911</strain>
    </source>
</reference>
<name>A0A1T8KNL5_9MYCO</name>
<dbReference type="Proteomes" id="UP000190074">
    <property type="component" value="Unassembled WGS sequence"/>
</dbReference>
<evidence type="ECO:0000313" key="1">
    <source>
        <dbReference type="EMBL" id="SKL84071.1"/>
    </source>
</evidence>
<organism evidence="1 2">
    <name type="scientific">Mycobacteroides abscessus subsp. massiliense</name>
    <dbReference type="NCBI Taxonomy" id="1962118"/>
    <lineage>
        <taxon>Bacteria</taxon>
        <taxon>Bacillati</taxon>
        <taxon>Actinomycetota</taxon>
        <taxon>Actinomycetes</taxon>
        <taxon>Mycobacteriales</taxon>
        <taxon>Mycobacteriaceae</taxon>
        <taxon>Mycobacteroides</taxon>
        <taxon>Mycobacteroides abscessus</taxon>
    </lineage>
</organism>
<accession>A0A1T8KNL5</accession>